<sequence>MRIRSALFLLFLCLFGIQISKETALSSEIKGLEPEGYKNPRQSPLIQFSNGSKASFPSLAQLSVPSLDRQTEDIRDIRNLLTIPIPWLPYAIALVVTAGILILGFFTYRWVMSHKKKANETFLPPYEQALLDLHSTRSLINSAKDKEFSSAVSDVVRYFLERQFNMPAPESTTEEFLHRITDDRLIKGKLADAFSEFLVLCDLAKFARHSHGRVGMQKLYRKAESLIEETYLKHRMQISVLGTKQNEKPVSKTVELT</sequence>
<feature type="transmembrane region" description="Helical" evidence="1">
    <location>
        <begin position="87"/>
        <end position="108"/>
    </location>
</feature>
<reference evidence="2 3" key="1">
    <citation type="submission" date="2018-06" db="EMBL/GenBank/DDBJ databases">
        <title>Draft Genome Sequence of a Novel Marine Bacterium Related to the Verrucomicrobia.</title>
        <authorList>
            <person name="Vosseberg J."/>
            <person name="Martijn J."/>
            <person name="Ettema T.J.G."/>
        </authorList>
    </citation>
    <scope>NUCLEOTIDE SEQUENCE [LARGE SCALE GENOMIC DNA]</scope>
    <source>
        <strain evidence="2">TARA_B100001123</strain>
    </source>
</reference>
<evidence type="ECO:0000256" key="1">
    <source>
        <dbReference type="SAM" id="Phobius"/>
    </source>
</evidence>
<evidence type="ECO:0000313" key="3">
    <source>
        <dbReference type="Proteomes" id="UP000247465"/>
    </source>
</evidence>
<dbReference type="EMBL" id="CP029803">
    <property type="protein sequence ID" value="AWT59855.1"/>
    <property type="molecule type" value="Genomic_DNA"/>
</dbReference>
<dbReference type="KEGG" id="mtar:DF168_01052"/>
<name>A0A2Z4AEH9_9BACT</name>
<evidence type="ECO:0000313" key="2">
    <source>
        <dbReference type="EMBL" id="AWT59855.1"/>
    </source>
</evidence>
<organism evidence="2 3">
    <name type="scientific">Candidatus Moanibacter tarae</name>
    <dbReference type="NCBI Taxonomy" id="2200854"/>
    <lineage>
        <taxon>Bacteria</taxon>
        <taxon>Pseudomonadati</taxon>
        <taxon>Verrucomicrobiota</taxon>
        <taxon>Opitutia</taxon>
        <taxon>Puniceicoccales</taxon>
        <taxon>Puniceicoccales incertae sedis</taxon>
        <taxon>Candidatus Moanibacter</taxon>
    </lineage>
</organism>
<dbReference type="AlphaFoldDB" id="A0A2Z4AEH9"/>
<dbReference type="Proteomes" id="UP000247465">
    <property type="component" value="Chromosome"/>
</dbReference>
<protein>
    <submittedName>
        <fullName evidence="2">Uncharacterized protein</fullName>
    </submittedName>
</protein>
<keyword evidence="1" id="KW-1133">Transmembrane helix</keyword>
<gene>
    <name evidence="2" type="ORF">DF168_01052</name>
</gene>
<accession>A0A2Z4AEH9</accession>
<keyword evidence="1" id="KW-0812">Transmembrane</keyword>
<keyword evidence="1" id="KW-0472">Membrane</keyword>
<proteinExistence type="predicted"/>